<dbReference type="AlphaFoldDB" id="A0A1E5V2Z3"/>
<evidence type="ECO:0000313" key="1">
    <source>
        <dbReference type="EMBL" id="OEL19522.1"/>
    </source>
</evidence>
<accession>A0A1E5V2Z3</accession>
<dbReference type="STRING" id="888268.A0A1E5V2Z3"/>
<reference evidence="1 2" key="1">
    <citation type="submission" date="2016-09" db="EMBL/GenBank/DDBJ databases">
        <title>The draft genome of Dichanthelium oligosanthes: A C3 panicoid grass species.</title>
        <authorList>
            <person name="Studer A.J."/>
            <person name="Schnable J.C."/>
            <person name="Brutnell T.P."/>
        </authorList>
    </citation>
    <scope>NUCLEOTIDE SEQUENCE [LARGE SCALE GENOMIC DNA]</scope>
    <source>
        <strain evidence="2">cv. Kellogg 1175</strain>
        <tissue evidence="1">Leaf</tissue>
    </source>
</reference>
<dbReference type="Proteomes" id="UP000095767">
    <property type="component" value="Unassembled WGS sequence"/>
</dbReference>
<comment type="caution">
    <text evidence="1">The sequence shown here is derived from an EMBL/GenBank/DDBJ whole genome shotgun (WGS) entry which is preliminary data.</text>
</comment>
<dbReference type="OrthoDB" id="3219396at2759"/>
<organism evidence="1 2">
    <name type="scientific">Dichanthelium oligosanthes</name>
    <dbReference type="NCBI Taxonomy" id="888268"/>
    <lineage>
        <taxon>Eukaryota</taxon>
        <taxon>Viridiplantae</taxon>
        <taxon>Streptophyta</taxon>
        <taxon>Embryophyta</taxon>
        <taxon>Tracheophyta</taxon>
        <taxon>Spermatophyta</taxon>
        <taxon>Magnoliopsida</taxon>
        <taxon>Liliopsida</taxon>
        <taxon>Poales</taxon>
        <taxon>Poaceae</taxon>
        <taxon>PACMAD clade</taxon>
        <taxon>Panicoideae</taxon>
        <taxon>Panicodae</taxon>
        <taxon>Paniceae</taxon>
        <taxon>Dichantheliinae</taxon>
        <taxon>Dichanthelium</taxon>
    </lineage>
</organism>
<gene>
    <name evidence="1" type="ORF">BAE44_0019454</name>
</gene>
<protein>
    <recommendedName>
        <fullName evidence="3">FBD domain-containing protein</fullName>
    </recommendedName>
</protein>
<proteinExistence type="predicted"/>
<evidence type="ECO:0008006" key="3">
    <source>
        <dbReference type="Google" id="ProtNLM"/>
    </source>
</evidence>
<evidence type="ECO:0000313" key="2">
    <source>
        <dbReference type="Proteomes" id="UP000095767"/>
    </source>
</evidence>
<keyword evidence="2" id="KW-1185">Reference proteome</keyword>
<sequence length="219" mass="24610">MQLLHTCSRAHHLDLELVMPDEMTLEWFLRLADRQSGCEDLIRRDPQLLNVSVLSLKIRWGFAGGIAPSLASLLSRTPSLTRLHMDASPYCFAIFEGEEAPPPPRGGQRWMSGGVRTDDGLRLDGLREVSVDGLKGADREECRVLELLLGSAPRSLERMCLTFRDDAAASIVDEIATEIPARFPMATGRWERCPPSVLTWIKLEDENSQPRRAKKFRGE</sequence>
<dbReference type="EMBL" id="LWDX02053301">
    <property type="protein sequence ID" value="OEL19522.1"/>
    <property type="molecule type" value="Genomic_DNA"/>
</dbReference>
<name>A0A1E5V2Z3_9POAL</name>